<evidence type="ECO:0000256" key="4">
    <source>
        <dbReference type="ARBA" id="ARBA00023136"/>
    </source>
</evidence>
<evidence type="ECO:0000256" key="1">
    <source>
        <dbReference type="ARBA" id="ARBA00004141"/>
    </source>
</evidence>
<evidence type="ECO:0000313" key="13">
    <source>
        <dbReference type="Proteomes" id="UP001271007"/>
    </source>
</evidence>
<feature type="transmembrane region" description="Helical" evidence="10">
    <location>
        <begin position="610"/>
        <end position="629"/>
    </location>
</feature>
<dbReference type="PROSITE" id="PS50850">
    <property type="entry name" value="MFS"/>
    <property type="match status" value="1"/>
</dbReference>
<keyword evidence="3 10" id="KW-1133">Transmembrane helix</keyword>
<comment type="similarity">
    <text evidence="5">Belongs to the major facilitator superfamily. CAR1 family.</text>
</comment>
<dbReference type="Proteomes" id="UP001271007">
    <property type="component" value="Unassembled WGS sequence"/>
</dbReference>
<dbReference type="GO" id="GO:0005886">
    <property type="term" value="C:plasma membrane"/>
    <property type="evidence" value="ECO:0007669"/>
    <property type="project" value="TreeGrafter"/>
</dbReference>
<dbReference type="EMBL" id="JAWDJX010000014">
    <property type="protein sequence ID" value="KAK3053788.1"/>
    <property type="molecule type" value="Genomic_DNA"/>
</dbReference>
<dbReference type="PANTHER" id="PTHR23502:SF23">
    <property type="entry name" value="FLUCONAZOLE RESISTANCE PROTEIN 1"/>
    <property type="match status" value="1"/>
</dbReference>
<feature type="transmembrane region" description="Helical" evidence="10">
    <location>
        <begin position="269"/>
        <end position="286"/>
    </location>
</feature>
<sequence length="641" mass="70544">MAMDLIRDAPMGQLIRYITGNRVLLYPEERPDFRCPASYHPDTAEKAQRQLSSPSTASVGLTPSDETTREAVEEPEDVEKANLEPTESDTPYEVPGVLNRAELERMDTSKSHLHQDGIAKRATTASTLGRVNTKSALQHAHTQADLEAAYEAAYVASLTKEPSRPIVPQRTSEGDILVDWYTTDDSQNPQNWSQGKKAFASSMICLYTLAFYMGSAIYTPSAPYLSQIYGVSSEVTALGLSLYVLAYGLGPLLFSPLSEIPSIGRNPPYIISFGIFVILCVPTALVDNIPGLLVLRFLQGFFGSPCLATGGASLQDIYSLIKLPYVLCIWALAATCGPAMGPVISGFSVPAESWRWSLWEILWISGPIFLSMLFFLPETSSANILLRRAQRLRKATGNQHLRAQSEIDQANTKTSDIVYEALYRPWQLIFQDPAIGFTAGYVALCYGIYYSFFEAFPLVYIELYHFNLGEMGLTFLSITVGVIISIVAYYAYIWYVVEPDIRANGLGAPEKRLVPAIVSSFFLPTGLFIFGWTGNGEVHWIVSCIGIMIFTIGVFVLMQCIFVYLPMVYPQYAASLFAGNDAARSFLAFAAVMFGNPMYTGMGIGPACSMLAALTAACIAGIFVLYFYGARLRARSRFSAK</sequence>
<dbReference type="GO" id="GO:1990961">
    <property type="term" value="P:xenobiotic detoxification by transmembrane export across the plasma membrane"/>
    <property type="evidence" value="ECO:0007669"/>
    <property type="project" value="TreeGrafter"/>
</dbReference>
<evidence type="ECO:0000259" key="11">
    <source>
        <dbReference type="PROSITE" id="PS50850"/>
    </source>
</evidence>
<dbReference type="PANTHER" id="PTHR23502">
    <property type="entry name" value="MAJOR FACILITATOR SUPERFAMILY"/>
    <property type="match status" value="1"/>
</dbReference>
<dbReference type="GO" id="GO:0015244">
    <property type="term" value="F:fluconazole transmembrane transporter activity"/>
    <property type="evidence" value="ECO:0007669"/>
    <property type="project" value="TreeGrafter"/>
</dbReference>
<keyword evidence="13" id="KW-1185">Reference proteome</keyword>
<name>A0AAJ0DGR5_9PEZI</name>
<proteinExistence type="inferred from homology"/>
<evidence type="ECO:0000256" key="6">
    <source>
        <dbReference type="ARBA" id="ARBA00053977"/>
    </source>
</evidence>
<evidence type="ECO:0000256" key="3">
    <source>
        <dbReference type="ARBA" id="ARBA00022989"/>
    </source>
</evidence>
<evidence type="ECO:0000256" key="2">
    <source>
        <dbReference type="ARBA" id="ARBA00022692"/>
    </source>
</evidence>
<feature type="transmembrane region" description="Helical" evidence="10">
    <location>
        <begin position="513"/>
        <end position="532"/>
    </location>
</feature>
<comment type="function">
    <text evidence="6">MFS transporter; part of the gene cluster that mediates the biosynthesis of cercosporin, a light-activated, non-host-selective toxin. The perylenequinone chromophore of cercosporin absorbs light energy to attain an electronically-activated triplet state and produces active oxygen species such as the hydroxyl radical, superoxide, hydrogen peroxide or singlet oxygen upon reaction with oxygen molecules. These reactive oxygen species cause damage to various cellular components including lipids, proteins and nucleic acids. Responsible for secretion and accumulation of cercosporin, but does not play any roles in self-protection against the toxicity of cercosporin.</text>
</comment>
<feature type="transmembrane region" description="Helical" evidence="10">
    <location>
        <begin position="538"/>
        <end position="565"/>
    </location>
</feature>
<feature type="transmembrane region" description="Helical" evidence="10">
    <location>
        <begin position="326"/>
        <end position="349"/>
    </location>
</feature>
<dbReference type="CDD" id="cd17323">
    <property type="entry name" value="MFS_Tpo1_MDR_like"/>
    <property type="match status" value="1"/>
</dbReference>
<feature type="transmembrane region" description="Helical" evidence="10">
    <location>
        <begin position="361"/>
        <end position="386"/>
    </location>
</feature>
<feature type="transmembrane region" description="Helical" evidence="10">
    <location>
        <begin position="198"/>
        <end position="218"/>
    </location>
</feature>
<organism evidence="12 13">
    <name type="scientific">Extremus antarcticus</name>
    <dbReference type="NCBI Taxonomy" id="702011"/>
    <lineage>
        <taxon>Eukaryota</taxon>
        <taxon>Fungi</taxon>
        <taxon>Dikarya</taxon>
        <taxon>Ascomycota</taxon>
        <taxon>Pezizomycotina</taxon>
        <taxon>Dothideomycetes</taxon>
        <taxon>Dothideomycetidae</taxon>
        <taxon>Mycosphaerellales</taxon>
        <taxon>Extremaceae</taxon>
        <taxon>Extremus</taxon>
    </lineage>
</organism>
<feature type="transmembrane region" description="Helical" evidence="10">
    <location>
        <begin position="238"/>
        <end position="257"/>
    </location>
</feature>
<dbReference type="InterPro" id="IPR036259">
    <property type="entry name" value="MFS_trans_sf"/>
</dbReference>
<evidence type="ECO:0000256" key="7">
    <source>
        <dbReference type="ARBA" id="ARBA00069139"/>
    </source>
</evidence>
<dbReference type="AlphaFoldDB" id="A0AAJ0DGR5"/>
<feature type="transmembrane region" description="Helical" evidence="10">
    <location>
        <begin position="473"/>
        <end position="492"/>
    </location>
</feature>
<keyword evidence="4 10" id="KW-0472">Membrane</keyword>
<accession>A0AAJ0DGR5</accession>
<protein>
    <recommendedName>
        <fullName evidence="7">Cercosporin MFS transporter CTB4</fullName>
    </recommendedName>
    <alternativeName>
        <fullName evidence="8">Cercosporin toxin biosynthesis cluster protein 4</fullName>
    </alternativeName>
</protein>
<comment type="caution">
    <text evidence="12">The sequence shown here is derived from an EMBL/GenBank/DDBJ whole genome shotgun (WGS) entry which is preliminary data.</text>
</comment>
<reference evidence="12" key="1">
    <citation type="submission" date="2023-04" db="EMBL/GenBank/DDBJ databases">
        <title>Black Yeasts Isolated from many extreme environments.</title>
        <authorList>
            <person name="Coleine C."/>
            <person name="Stajich J.E."/>
            <person name="Selbmann L."/>
        </authorList>
    </citation>
    <scope>NUCLEOTIDE SEQUENCE</scope>
    <source>
        <strain evidence="12">CCFEE 5312</strain>
    </source>
</reference>
<feature type="domain" description="Major facilitator superfamily (MFS) profile" evidence="11">
    <location>
        <begin position="200"/>
        <end position="633"/>
    </location>
</feature>
<feature type="transmembrane region" description="Helical" evidence="10">
    <location>
        <begin position="434"/>
        <end position="453"/>
    </location>
</feature>
<dbReference type="Gene3D" id="1.20.1250.20">
    <property type="entry name" value="MFS general substrate transporter like domains"/>
    <property type="match status" value="1"/>
</dbReference>
<dbReference type="FunFam" id="1.20.1250.20:FF:000011">
    <property type="entry name" value="MFS multidrug transporter, putative"/>
    <property type="match status" value="1"/>
</dbReference>
<comment type="subcellular location">
    <subcellularLocation>
        <location evidence="1">Membrane</location>
        <topology evidence="1">Multi-pass membrane protein</topology>
    </subcellularLocation>
</comment>
<evidence type="ECO:0000256" key="8">
    <source>
        <dbReference type="ARBA" id="ARBA00077167"/>
    </source>
</evidence>
<evidence type="ECO:0000313" key="12">
    <source>
        <dbReference type="EMBL" id="KAK3053788.1"/>
    </source>
</evidence>
<dbReference type="SUPFAM" id="SSF103473">
    <property type="entry name" value="MFS general substrate transporter"/>
    <property type="match status" value="1"/>
</dbReference>
<evidence type="ECO:0000256" key="9">
    <source>
        <dbReference type="SAM" id="MobiDB-lite"/>
    </source>
</evidence>
<evidence type="ECO:0000256" key="10">
    <source>
        <dbReference type="SAM" id="Phobius"/>
    </source>
</evidence>
<gene>
    <name evidence="12" type="ORF">LTR09_005068</name>
</gene>
<feature type="region of interest" description="Disordered" evidence="9">
    <location>
        <begin position="37"/>
        <end position="93"/>
    </location>
</feature>
<dbReference type="InterPro" id="IPR020846">
    <property type="entry name" value="MFS_dom"/>
</dbReference>
<evidence type="ECO:0000256" key="5">
    <source>
        <dbReference type="ARBA" id="ARBA00038347"/>
    </source>
</evidence>
<dbReference type="Pfam" id="PF07690">
    <property type="entry name" value="MFS_1"/>
    <property type="match status" value="1"/>
</dbReference>
<dbReference type="InterPro" id="IPR011701">
    <property type="entry name" value="MFS"/>
</dbReference>
<feature type="compositionally biased region" description="Polar residues" evidence="9">
    <location>
        <begin position="49"/>
        <end position="65"/>
    </location>
</feature>
<feature type="compositionally biased region" description="Basic and acidic residues" evidence="9">
    <location>
        <begin position="66"/>
        <end position="82"/>
    </location>
</feature>
<feature type="transmembrane region" description="Helical" evidence="10">
    <location>
        <begin position="292"/>
        <end position="314"/>
    </location>
</feature>
<feature type="transmembrane region" description="Helical" evidence="10">
    <location>
        <begin position="586"/>
        <end position="604"/>
    </location>
</feature>
<keyword evidence="2 10" id="KW-0812">Transmembrane</keyword>